<dbReference type="InterPro" id="IPR011990">
    <property type="entry name" value="TPR-like_helical_dom_sf"/>
</dbReference>
<dbReference type="PANTHER" id="PTHR15502:SF7">
    <property type="entry name" value="CALCINEURIN-BINDING PROTEIN CABIN-1"/>
    <property type="match status" value="1"/>
</dbReference>
<evidence type="ECO:0000256" key="2">
    <source>
        <dbReference type="ARBA" id="ARBA00023242"/>
    </source>
</evidence>
<protein>
    <submittedName>
        <fullName evidence="5">Putative calcineurin binding protein 1</fullName>
    </submittedName>
</protein>
<comment type="subcellular location">
    <subcellularLocation>
        <location evidence="1">Nucleus</location>
    </subcellularLocation>
</comment>
<dbReference type="GO" id="GO:0006325">
    <property type="term" value="P:chromatin organization"/>
    <property type="evidence" value="ECO:0007669"/>
    <property type="project" value="InterPro"/>
</dbReference>
<dbReference type="PROSITE" id="PS50005">
    <property type="entry name" value="TPR"/>
    <property type="match status" value="1"/>
</dbReference>
<accession>U5ECX3</accession>
<dbReference type="GO" id="GO:0031491">
    <property type="term" value="F:nucleosome binding"/>
    <property type="evidence" value="ECO:0007669"/>
    <property type="project" value="TreeGrafter"/>
</dbReference>
<dbReference type="InterPro" id="IPR033053">
    <property type="entry name" value="Hir3/CABIN1"/>
</dbReference>
<name>U5ECX3_9DIPT</name>
<dbReference type="AlphaFoldDB" id="U5ECX3"/>
<feature type="non-terminal residue" evidence="5">
    <location>
        <position position="352"/>
    </location>
</feature>
<dbReference type="Gene3D" id="1.25.40.10">
    <property type="entry name" value="Tetratricopeptide repeat domain"/>
    <property type="match status" value="1"/>
</dbReference>
<dbReference type="InterPro" id="IPR019734">
    <property type="entry name" value="TPR_rpt"/>
</dbReference>
<dbReference type="EMBL" id="GANO01004948">
    <property type="protein sequence ID" value="JAB54923.1"/>
    <property type="molecule type" value="mRNA"/>
</dbReference>
<evidence type="ECO:0000313" key="5">
    <source>
        <dbReference type="EMBL" id="JAB54923.1"/>
    </source>
</evidence>
<organism evidence="5">
    <name type="scientific">Corethrella appendiculata</name>
    <dbReference type="NCBI Taxonomy" id="1370023"/>
    <lineage>
        <taxon>Eukaryota</taxon>
        <taxon>Metazoa</taxon>
        <taxon>Ecdysozoa</taxon>
        <taxon>Arthropoda</taxon>
        <taxon>Hexapoda</taxon>
        <taxon>Insecta</taxon>
        <taxon>Pterygota</taxon>
        <taxon>Neoptera</taxon>
        <taxon>Endopterygota</taxon>
        <taxon>Diptera</taxon>
        <taxon>Nematocera</taxon>
        <taxon>Culicoidea</taxon>
        <taxon>Chaoboridae</taxon>
        <taxon>Corethrella</taxon>
    </lineage>
</organism>
<evidence type="ECO:0000256" key="4">
    <source>
        <dbReference type="SAM" id="MobiDB-lite"/>
    </source>
</evidence>
<feature type="region of interest" description="Disordered" evidence="4">
    <location>
        <begin position="251"/>
        <end position="275"/>
    </location>
</feature>
<sequence length="352" mass="41515">IKYNCYRNIGFIYEEKENYPLALQYLIDATELDDADVYTMCRMGKLALKIEQYPISRSAFLTCLQRNPNHFQAMDGLLQVYCYEENVMEAYGWAMHCYKKDETYERAINVLEEITERFPQSLPFLEGYFNCSFRLAENVKATRKKPDKSVFPGPTEQVSTYKKPIVDYTPFKVEKFTWISLGNLIIQLHEYISNLNTDYFFFFTLDEFLINTKSDIKEKVNKQENENDLEMPTAENLEEFPKLRNPLLNDIISTDDNDEANESNNENLSSDEARKAARRRGSELKILEQWGWHKNRRSTRKKSMQERSDVEISVSGFFKRNLSKYFEDNFDVDSSPFSEEHQKVRHSDENNG</sequence>
<reference evidence="5" key="1">
    <citation type="journal article" date="2014" name="Insect Biochem. Mol. Biol.">
        <title>An insight into the sialome of the frog biting fly, Corethrella appendiculata.</title>
        <authorList>
            <person name="Ribeiro J.M.C."/>
            <person name="Chagas A.C."/>
            <person name="Pham V.M."/>
            <person name="Lounibos L.P."/>
            <person name="Calvo E."/>
        </authorList>
    </citation>
    <scope>NUCLEOTIDE SEQUENCE</scope>
    <source>
        <tissue evidence="5">Salivary glands</tissue>
    </source>
</reference>
<evidence type="ECO:0000256" key="3">
    <source>
        <dbReference type="PROSITE-ProRule" id="PRU00339"/>
    </source>
</evidence>
<proteinExistence type="evidence at transcript level"/>
<dbReference type="SUPFAM" id="SSF48452">
    <property type="entry name" value="TPR-like"/>
    <property type="match status" value="1"/>
</dbReference>
<feature type="region of interest" description="Disordered" evidence="4">
    <location>
        <begin position="333"/>
        <end position="352"/>
    </location>
</feature>
<dbReference type="PANTHER" id="PTHR15502">
    <property type="entry name" value="CALCINEURIN-BINDING PROTEIN CABIN 1-RELATED"/>
    <property type="match status" value="1"/>
</dbReference>
<keyword evidence="3" id="KW-0802">TPR repeat</keyword>
<dbReference type="GO" id="GO:0005634">
    <property type="term" value="C:nucleus"/>
    <property type="evidence" value="ECO:0007669"/>
    <property type="project" value="UniProtKB-SubCell"/>
</dbReference>
<keyword evidence="2" id="KW-0539">Nucleus</keyword>
<evidence type="ECO:0000256" key="1">
    <source>
        <dbReference type="ARBA" id="ARBA00004123"/>
    </source>
</evidence>
<feature type="repeat" description="TPR" evidence="3">
    <location>
        <begin position="3"/>
        <end position="36"/>
    </location>
</feature>
<feature type="compositionally biased region" description="Basic and acidic residues" evidence="4">
    <location>
        <begin position="338"/>
        <end position="352"/>
    </location>
</feature>
<dbReference type="SMART" id="SM00028">
    <property type="entry name" value="TPR"/>
    <property type="match status" value="2"/>
</dbReference>
<feature type="non-terminal residue" evidence="5">
    <location>
        <position position="1"/>
    </location>
</feature>